<dbReference type="EMBL" id="JAVHJS010000005">
    <property type="protein sequence ID" value="KAK2857504.1"/>
    <property type="molecule type" value="Genomic_DNA"/>
</dbReference>
<keyword evidence="2" id="KW-1185">Reference proteome</keyword>
<dbReference type="Proteomes" id="UP001187315">
    <property type="component" value="Unassembled WGS sequence"/>
</dbReference>
<accession>A0AA88T811</accession>
<proteinExistence type="predicted"/>
<dbReference type="AlphaFoldDB" id="A0AA88T811"/>
<evidence type="ECO:0000313" key="2">
    <source>
        <dbReference type="Proteomes" id="UP001187315"/>
    </source>
</evidence>
<evidence type="ECO:0000313" key="1">
    <source>
        <dbReference type="EMBL" id="KAK2857504.1"/>
    </source>
</evidence>
<reference evidence="1" key="1">
    <citation type="submission" date="2023-08" db="EMBL/GenBank/DDBJ databases">
        <title>Pelteobagrus vachellii genome.</title>
        <authorList>
            <person name="Liu H."/>
        </authorList>
    </citation>
    <scope>NUCLEOTIDE SEQUENCE</scope>
    <source>
        <strain evidence="1">PRFRI_2022a</strain>
        <tissue evidence="1">Muscle</tissue>
    </source>
</reference>
<protein>
    <submittedName>
        <fullName evidence="1">Uncharacterized protein</fullName>
    </submittedName>
</protein>
<sequence>MRRIESPELSDCHLQLASLSFIQQHQVIKFALGQCGTLETLAHTYDRWTEIAGAAAGSEPGIIRACDGYECMLRLAAAQSSLSAVPEGKRSHEQLIGDVTSQFTRLEMASLKQEHGRRERLKHAALPNLLFMMA</sequence>
<organism evidence="1 2">
    <name type="scientific">Tachysurus vachellii</name>
    <name type="common">Darkbarbel catfish</name>
    <name type="synonym">Pelteobagrus vachellii</name>
    <dbReference type="NCBI Taxonomy" id="175792"/>
    <lineage>
        <taxon>Eukaryota</taxon>
        <taxon>Metazoa</taxon>
        <taxon>Chordata</taxon>
        <taxon>Craniata</taxon>
        <taxon>Vertebrata</taxon>
        <taxon>Euteleostomi</taxon>
        <taxon>Actinopterygii</taxon>
        <taxon>Neopterygii</taxon>
        <taxon>Teleostei</taxon>
        <taxon>Ostariophysi</taxon>
        <taxon>Siluriformes</taxon>
        <taxon>Bagridae</taxon>
        <taxon>Tachysurus</taxon>
    </lineage>
</organism>
<comment type="caution">
    <text evidence="1">The sequence shown here is derived from an EMBL/GenBank/DDBJ whole genome shotgun (WGS) entry which is preliminary data.</text>
</comment>
<name>A0AA88T811_TACVA</name>
<gene>
    <name evidence="1" type="ORF">Q7C36_005423</name>
</gene>